<evidence type="ECO:0000313" key="2">
    <source>
        <dbReference type="Proteomes" id="UP000494252"/>
    </source>
</evidence>
<keyword evidence="2" id="KW-1185">Reference proteome</keyword>
<reference evidence="1 2" key="1">
    <citation type="submission" date="2020-04" db="EMBL/GenBank/DDBJ databases">
        <authorList>
            <person name="De Canck E."/>
        </authorList>
    </citation>
    <scope>NUCLEOTIDE SEQUENCE [LARGE SCALE GENOMIC DNA]</scope>
    <source>
        <strain evidence="1 2">LMG 27177</strain>
    </source>
</reference>
<proteinExistence type="predicted"/>
<organism evidence="1 2">
    <name type="scientific">Paraburkholderia fynbosensis</name>
    <dbReference type="NCBI Taxonomy" id="1200993"/>
    <lineage>
        <taxon>Bacteria</taxon>
        <taxon>Pseudomonadati</taxon>
        <taxon>Pseudomonadota</taxon>
        <taxon>Betaproteobacteria</taxon>
        <taxon>Burkholderiales</taxon>
        <taxon>Burkholderiaceae</taxon>
        <taxon>Paraburkholderia</taxon>
    </lineage>
</organism>
<sequence length="76" mass="8200">MSHAINLGRAMALATAPLFVVCRGGKADNLGSIDTPQCSGAICGVQACPHGYQRGRIMPRYRRHRPNHLSGRSGKR</sequence>
<accession>A0A6J5GR59</accession>
<gene>
    <name evidence="1" type="ORF">LMG27177_05885</name>
</gene>
<dbReference type="AlphaFoldDB" id="A0A6J5GR59"/>
<dbReference type="Proteomes" id="UP000494252">
    <property type="component" value="Unassembled WGS sequence"/>
</dbReference>
<evidence type="ECO:0000313" key="1">
    <source>
        <dbReference type="EMBL" id="CAB3805497.1"/>
    </source>
</evidence>
<name>A0A6J5GR59_9BURK</name>
<dbReference type="EMBL" id="CADIKI010000021">
    <property type="protein sequence ID" value="CAB3805497.1"/>
    <property type="molecule type" value="Genomic_DNA"/>
</dbReference>
<protein>
    <submittedName>
        <fullName evidence="1">Uncharacterized protein</fullName>
    </submittedName>
</protein>